<accession>A0A2U1SUI1</accession>
<dbReference type="EMBL" id="PUIV01000003">
    <property type="protein sequence ID" value="PWB95267.1"/>
    <property type="molecule type" value="Genomic_DNA"/>
</dbReference>
<proteinExistence type="predicted"/>
<organism evidence="1 2">
    <name type="scientific">Methylosinus sporium</name>
    <dbReference type="NCBI Taxonomy" id="428"/>
    <lineage>
        <taxon>Bacteria</taxon>
        <taxon>Pseudomonadati</taxon>
        <taxon>Pseudomonadota</taxon>
        <taxon>Alphaproteobacteria</taxon>
        <taxon>Hyphomicrobiales</taxon>
        <taxon>Methylocystaceae</taxon>
        <taxon>Methylosinus</taxon>
    </lineage>
</organism>
<reference evidence="1 2" key="1">
    <citation type="journal article" date="2018" name="Appl. Microbiol. Biotechnol.">
        <title>Co-cultivation of the strictly anaerobic methanogen Methanosarcina barkeri with aerobic methanotrophs in an oxygen-limited membrane bioreactor.</title>
        <authorList>
            <person name="In 't Zandt M.H."/>
            <person name="van den Bosch T.J.M."/>
            <person name="Rijkers R."/>
            <person name="van Kessel M.A.H.J."/>
            <person name="Jetten M.S.M."/>
            <person name="Welte C.U."/>
        </authorList>
    </citation>
    <scope>NUCLEOTIDE SEQUENCE [LARGE SCALE GENOMIC DNA]</scope>
    <source>
        <strain evidence="1 2">DSM 17706</strain>
    </source>
</reference>
<comment type="caution">
    <text evidence="1">The sequence shown here is derived from an EMBL/GenBank/DDBJ whole genome shotgun (WGS) entry which is preliminary data.</text>
</comment>
<evidence type="ECO:0000313" key="2">
    <source>
        <dbReference type="Proteomes" id="UP000245137"/>
    </source>
</evidence>
<dbReference type="Proteomes" id="UP000245137">
    <property type="component" value="Unassembled WGS sequence"/>
</dbReference>
<sequence length="113" mass="12890">MRPWASRESIPSATVSLGVIVLFAVRLRRNVSRTGSTVRSERKSLSHHLQESFSRNFAIHFEPLIVTGNFTILVNDAVTALDINAVPEPKRRAFPQLCGRLWRYGEIGQFRKR</sequence>
<name>A0A2U1SUI1_METSR</name>
<dbReference type="RefSeq" id="WP_108915939.1">
    <property type="nucleotide sequence ID" value="NZ_BGJY01000006.1"/>
</dbReference>
<evidence type="ECO:0000313" key="1">
    <source>
        <dbReference type="EMBL" id="PWB95267.1"/>
    </source>
</evidence>
<gene>
    <name evidence="1" type="ORF">C5689_03770</name>
</gene>
<keyword evidence="2" id="KW-1185">Reference proteome</keyword>
<protein>
    <submittedName>
        <fullName evidence="1">Uncharacterized protein</fullName>
    </submittedName>
</protein>
<dbReference type="AlphaFoldDB" id="A0A2U1SUI1"/>